<feature type="transmembrane region" description="Helical" evidence="1">
    <location>
        <begin position="176"/>
        <end position="193"/>
    </location>
</feature>
<organism evidence="2 3">
    <name type="scientific">Roseovarius halotolerans</name>
    <dbReference type="NCBI Taxonomy" id="505353"/>
    <lineage>
        <taxon>Bacteria</taxon>
        <taxon>Pseudomonadati</taxon>
        <taxon>Pseudomonadota</taxon>
        <taxon>Alphaproteobacteria</taxon>
        <taxon>Rhodobacterales</taxon>
        <taxon>Roseobacteraceae</taxon>
        <taxon>Roseovarius</taxon>
    </lineage>
</organism>
<feature type="transmembrane region" description="Helical" evidence="1">
    <location>
        <begin position="43"/>
        <end position="61"/>
    </location>
</feature>
<feature type="transmembrane region" description="Helical" evidence="1">
    <location>
        <begin position="199"/>
        <end position="218"/>
    </location>
</feature>
<keyword evidence="1" id="KW-0472">Membrane</keyword>
<keyword evidence="3" id="KW-1185">Reference proteome</keyword>
<accession>A0A1X6ZQG7</accession>
<dbReference type="AlphaFoldDB" id="A0A1X6ZQG7"/>
<feature type="transmembrane region" description="Helical" evidence="1">
    <location>
        <begin position="73"/>
        <end position="91"/>
    </location>
</feature>
<sequence>MRNFSIPDQFLFGLMNATLLFTLAYSILGLHDQFETGLGVEDGPIEYGTAIGLLLSCFILTWRATTLARFGRYASAALIGLYALAFFFGAGEEVSWGQRIFGWQTGEFFMEHNRQLETNFHNLVVGDQQLAKTLFGSILTVVILLYLVVLPLLYTRVTFIARIADALMVPLPGTRHAVMALVASILIATLITVPRKWEAYEFIFSMITMSIFLAPGNLHRFGTSR</sequence>
<feature type="transmembrane region" description="Helical" evidence="1">
    <location>
        <begin position="12"/>
        <end position="31"/>
    </location>
</feature>
<keyword evidence="1" id="KW-1133">Transmembrane helix</keyword>
<evidence type="ECO:0000256" key="1">
    <source>
        <dbReference type="SAM" id="Phobius"/>
    </source>
</evidence>
<gene>
    <name evidence="2" type="ORF">ROH8110_03235</name>
</gene>
<dbReference type="RefSeq" id="WP_085818764.1">
    <property type="nucleotide sequence ID" value="NZ_FWFU01000004.1"/>
</dbReference>
<name>A0A1X6ZQG7_9RHOB</name>
<protein>
    <submittedName>
        <fullName evidence="2">Uncharacterized protein</fullName>
    </submittedName>
</protein>
<evidence type="ECO:0000313" key="2">
    <source>
        <dbReference type="EMBL" id="SLN58438.1"/>
    </source>
</evidence>
<reference evidence="2 3" key="1">
    <citation type="submission" date="2017-03" db="EMBL/GenBank/DDBJ databases">
        <authorList>
            <person name="Afonso C.L."/>
            <person name="Miller P.J."/>
            <person name="Scott M.A."/>
            <person name="Spackman E."/>
            <person name="Goraichik I."/>
            <person name="Dimitrov K.M."/>
            <person name="Suarez D.L."/>
            <person name="Swayne D.E."/>
        </authorList>
    </citation>
    <scope>NUCLEOTIDE SEQUENCE [LARGE SCALE GENOMIC DNA]</scope>
    <source>
        <strain evidence="2 3">CECT 8110</strain>
    </source>
</reference>
<proteinExistence type="predicted"/>
<dbReference type="OrthoDB" id="7067875at2"/>
<evidence type="ECO:0000313" key="3">
    <source>
        <dbReference type="Proteomes" id="UP000193207"/>
    </source>
</evidence>
<feature type="transmembrane region" description="Helical" evidence="1">
    <location>
        <begin position="134"/>
        <end position="155"/>
    </location>
</feature>
<dbReference type="EMBL" id="FWFU01000004">
    <property type="protein sequence ID" value="SLN58438.1"/>
    <property type="molecule type" value="Genomic_DNA"/>
</dbReference>
<keyword evidence="1" id="KW-0812">Transmembrane</keyword>
<dbReference type="Proteomes" id="UP000193207">
    <property type="component" value="Unassembled WGS sequence"/>
</dbReference>